<dbReference type="EMBL" id="PKIE01000003">
    <property type="protein sequence ID" value="PLA60186.1"/>
    <property type="molecule type" value="Genomic_DNA"/>
</dbReference>
<dbReference type="AlphaFoldDB" id="A0A2I1YZ90"/>
<proteinExistence type="predicted"/>
<comment type="caution">
    <text evidence="1">The sequence shown here is derived from an EMBL/GenBank/DDBJ whole genome shotgun (WGS) entry which is preliminary data.</text>
</comment>
<evidence type="ECO:0008006" key="3">
    <source>
        <dbReference type="Google" id="ProtNLM"/>
    </source>
</evidence>
<evidence type="ECO:0000313" key="2">
    <source>
        <dbReference type="Proteomes" id="UP000234971"/>
    </source>
</evidence>
<accession>A0A2I1YZ90</accession>
<reference evidence="1 2" key="1">
    <citation type="submission" date="2017-12" db="EMBL/GenBank/DDBJ databases">
        <title>Phylogenetic diversity of female urinary microbiome.</title>
        <authorList>
            <person name="Thomas-White K."/>
            <person name="Wolfe A.J."/>
        </authorList>
    </citation>
    <scope>NUCLEOTIDE SEQUENCE [LARGE SCALE GENOMIC DNA]</scope>
    <source>
        <strain evidence="1 2">UMB1341</strain>
    </source>
</reference>
<sequence>MTKGLDLCLKNLTILEAKAPRVAREAVTEVAQEFKKELEANTPVYKEETLYRMKEDVKISNFKSGGDAPSKDIGYGRATGWRARFPDDGTIYQKSQGFEEKTINAMTPRAKEIYLQKMKGVLGK</sequence>
<protein>
    <recommendedName>
        <fullName evidence="3">Phage protein, HK97 gp10 family</fullName>
    </recommendedName>
</protein>
<dbReference type="RefSeq" id="WP_101785655.1">
    <property type="nucleotide sequence ID" value="NZ_PKIE01000003.1"/>
</dbReference>
<dbReference type="Pfam" id="PF04883">
    <property type="entry name" value="HK97-gp10_like"/>
    <property type="match status" value="1"/>
</dbReference>
<evidence type="ECO:0000313" key="1">
    <source>
        <dbReference type="EMBL" id="PLA60186.1"/>
    </source>
</evidence>
<dbReference type="Proteomes" id="UP000234971">
    <property type="component" value="Unassembled WGS sequence"/>
</dbReference>
<dbReference type="InterPro" id="IPR010064">
    <property type="entry name" value="HK97-gp10_tail"/>
</dbReference>
<gene>
    <name evidence="1" type="ORF">CYK18_06170</name>
</gene>
<organism evidence="1 2">
    <name type="scientific">Streptococcus mitis</name>
    <dbReference type="NCBI Taxonomy" id="28037"/>
    <lineage>
        <taxon>Bacteria</taxon>
        <taxon>Bacillati</taxon>
        <taxon>Bacillota</taxon>
        <taxon>Bacilli</taxon>
        <taxon>Lactobacillales</taxon>
        <taxon>Streptococcaceae</taxon>
        <taxon>Streptococcus</taxon>
        <taxon>Streptococcus mitis group</taxon>
    </lineage>
</organism>
<dbReference type="NCBIfam" id="TIGR01725">
    <property type="entry name" value="phge_HK97_gp10"/>
    <property type="match status" value="1"/>
</dbReference>
<name>A0A2I1YZ90_STRMT</name>